<evidence type="ECO:0000313" key="1">
    <source>
        <dbReference type="EMBL" id="DAF86728.1"/>
    </source>
</evidence>
<proteinExistence type="predicted"/>
<protein>
    <submittedName>
        <fullName evidence="1">Uncharacterized protein</fullName>
    </submittedName>
</protein>
<reference evidence="1" key="1">
    <citation type="journal article" date="2021" name="Proc. Natl. Acad. Sci. U.S.A.">
        <title>A Catalog of Tens of Thousands of Viruses from Human Metagenomes Reveals Hidden Associations with Chronic Diseases.</title>
        <authorList>
            <person name="Tisza M.J."/>
            <person name="Buck C.B."/>
        </authorList>
    </citation>
    <scope>NUCLEOTIDE SEQUENCE</scope>
    <source>
        <strain evidence="1">CtTgb17</strain>
    </source>
</reference>
<sequence length="41" mass="4590">MREKTSLSAILPSITICWTGAACRCGWRPRWPPVCRQTADA</sequence>
<dbReference type="EMBL" id="BK015951">
    <property type="protein sequence ID" value="DAF86728.1"/>
    <property type="molecule type" value="Genomic_DNA"/>
</dbReference>
<dbReference type="PROSITE" id="PS51257">
    <property type="entry name" value="PROKAR_LIPOPROTEIN"/>
    <property type="match status" value="1"/>
</dbReference>
<organism evidence="1">
    <name type="scientific">Siphoviridae sp. ctTgb17</name>
    <dbReference type="NCBI Taxonomy" id="2825521"/>
    <lineage>
        <taxon>Viruses</taxon>
        <taxon>Duplodnaviria</taxon>
        <taxon>Heunggongvirae</taxon>
        <taxon>Uroviricota</taxon>
        <taxon>Caudoviricetes</taxon>
    </lineage>
</organism>
<accession>A0A8S5TX10</accession>
<name>A0A8S5TX10_9CAUD</name>